<dbReference type="AlphaFoldDB" id="A0A1X3D7L4"/>
<evidence type="ECO:0000313" key="7">
    <source>
        <dbReference type="EMBL" id="OSI15694.1"/>
    </source>
</evidence>
<dbReference type="STRING" id="1931275.BV914_04075"/>
<sequence length="305" mass="33683">MKNNTLAAAANHSDCRTRFIFDNMPVRGQHVRLEKVWQHIAGQKHYPAAIRRALGELLAAGALLSSNLKIEGTLTVQVQGQGKLKMLVVEASSTDTCRATARWNEEAHIGDNESLRELLGENGVFVITLQPQDGDPWQGVVPLEGDSISEMLVNYMKRSEQLDTYITLTASDTACAGLLVQRLPESVPDAETWEHVTTLTQTVTADELAALDAQHVLYRLFHETPPRVFEQEPIEFACTCSRGKVSDMLLMLGGEEVGSVLLEQGSVEIDCDFCNAKYVFDETDVNALFGTDVVHAVSEEKLRIQ</sequence>
<dbReference type="SUPFAM" id="SSF64397">
    <property type="entry name" value="Hsp33 domain"/>
    <property type="match status" value="1"/>
</dbReference>
<comment type="similarity">
    <text evidence="6">Belongs to the HSP33 family.</text>
</comment>
<keyword evidence="2 6" id="KW-0862">Zinc</keyword>
<reference evidence="8" key="1">
    <citation type="submission" date="2017-01" db="EMBL/GenBank/DDBJ databases">
        <authorList>
            <person name="Mah S.A."/>
            <person name="Swanson W.J."/>
            <person name="Moy G.W."/>
            <person name="Vacquier V.D."/>
        </authorList>
    </citation>
    <scope>NUCLEOTIDE SEQUENCE [LARGE SCALE GENOMIC DNA]</scope>
    <source>
        <strain evidence="8">124861</strain>
    </source>
</reference>
<dbReference type="PIRSF" id="PIRSF005261">
    <property type="entry name" value="Heat_shock_Hsp33"/>
    <property type="match status" value="1"/>
</dbReference>
<evidence type="ECO:0000256" key="2">
    <source>
        <dbReference type="ARBA" id="ARBA00022833"/>
    </source>
</evidence>
<comment type="subcellular location">
    <subcellularLocation>
        <location evidence="6">Cytoplasm</location>
    </subcellularLocation>
</comment>
<dbReference type="Pfam" id="PF01430">
    <property type="entry name" value="HSP33"/>
    <property type="match status" value="1"/>
</dbReference>
<feature type="disulfide bond" description="Redox-active" evidence="6">
    <location>
        <begin position="271"/>
        <end position="274"/>
    </location>
</feature>
<keyword evidence="3 6" id="KW-1015">Disulfide bond</keyword>
<evidence type="ECO:0000256" key="6">
    <source>
        <dbReference type="HAMAP-Rule" id="MF_00117"/>
    </source>
</evidence>
<evidence type="ECO:0000256" key="1">
    <source>
        <dbReference type="ARBA" id="ARBA00022490"/>
    </source>
</evidence>
<dbReference type="GO" id="GO:0042026">
    <property type="term" value="P:protein refolding"/>
    <property type="evidence" value="ECO:0007669"/>
    <property type="project" value="TreeGrafter"/>
</dbReference>
<dbReference type="GO" id="GO:0044183">
    <property type="term" value="F:protein folding chaperone"/>
    <property type="evidence" value="ECO:0007669"/>
    <property type="project" value="TreeGrafter"/>
</dbReference>
<comment type="function">
    <text evidence="6">Redox regulated molecular chaperone. Protects both thermally unfolding and oxidatively damaged proteins from irreversible aggregation. Plays an important role in the bacterial defense system toward oxidative stress.</text>
</comment>
<organism evidence="7 8">
    <name type="scientific">Neisseria dumasiana</name>
    <dbReference type="NCBI Taxonomy" id="1931275"/>
    <lineage>
        <taxon>Bacteria</taxon>
        <taxon>Pseudomonadati</taxon>
        <taxon>Pseudomonadota</taxon>
        <taxon>Betaproteobacteria</taxon>
        <taxon>Neisseriales</taxon>
        <taxon>Neisseriaceae</taxon>
        <taxon>Neisseria</taxon>
    </lineage>
</organism>
<dbReference type="SUPFAM" id="SSF118352">
    <property type="entry name" value="HSP33 redox switch-like"/>
    <property type="match status" value="1"/>
</dbReference>
<accession>A0A1X3D7L4</accession>
<dbReference type="PANTHER" id="PTHR30111">
    <property type="entry name" value="33 KDA CHAPERONIN"/>
    <property type="match status" value="1"/>
</dbReference>
<dbReference type="CDD" id="cd00498">
    <property type="entry name" value="Hsp33"/>
    <property type="match status" value="1"/>
</dbReference>
<comment type="caution">
    <text evidence="7">The sequence shown here is derived from an EMBL/GenBank/DDBJ whole genome shotgun (WGS) entry which is preliminary data.</text>
</comment>
<evidence type="ECO:0000256" key="5">
    <source>
        <dbReference type="ARBA" id="ARBA00023284"/>
    </source>
</evidence>
<dbReference type="InterPro" id="IPR016154">
    <property type="entry name" value="Heat_shock_Hsp33_C"/>
</dbReference>
<dbReference type="Proteomes" id="UP000193303">
    <property type="component" value="Unassembled WGS sequence"/>
</dbReference>
<protein>
    <recommendedName>
        <fullName evidence="6">33 kDa chaperonin</fullName>
    </recommendedName>
    <alternativeName>
        <fullName evidence="6">Heat shock protein 33 homolog</fullName>
        <shortName evidence="6">HSP33</shortName>
    </alternativeName>
</protein>
<dbReference type="OrthoDB" id="9793753at2"/>
<keyword evidence="4 6" id="KW-0143">Chaperone</keyword>
<gene>
    <name evidence="6" type="primary">hslO</name>
    <name evidence="7" type="ORF">BV912_11945</name>
</gene>
<keyword evidence="1 6" id="KW-0963">Cytoplasm</keyword>
<dbReference type="NCBIfam" id="NF001033">
    <property type="entry name" value="PRK00114.1"/>
    <property type="match status" value="1"/>
</dbReference>
<dbReference type="HAMAP" id="MF_00117">
    <property type="entry name" value="HslO"/>
    <property type="match status" value="1"/>
</dbReference>
<dbReference type="EMBL" id="MTAB01000046">
    <property type="protein sequence ID" value="OSI15694.1"/>
    <property type="molecule type" value="Genomic_DNA"/>
</dbReference>
<dbReference type="GO" id="GO:0051082">
    <property type="term" value="F:unfolded protein binding"/>
    <property type="evidence" value="ECO:0007669"/>
    <property type="project" value="UniProtKB-UniRule"/>
</dbReference>
<dbReference type="RefSeq" id="WP_085360794.1">
    <property type="nucleotide sequence ID" value="NZ_MTAB01000046.1"/>
</dbReference>
<name>A0A1X3D7L4_9NEIS</name>
<keyword evidence="5 6" id="KW-0676">Redox-active center</keyword>
<dbReference type="InterPro" id="IPR023212">
    <property type="entry name" value="Hsp33_helix_hairpin_bin_dom_sf"/>
</dbReference>
<proteinExistence type="inferred from homology"/>
<dbReference type="Gene3D" id="1.10.287.480">
    <property type="entry name" value="helix hairpin bin"/>
    <property type="match status" value="1"/>
</dbReference>
<dbReference type="Gene3D" id="3.55.30.10">
    <property type="entry name" value="Hsp33 domain"/>
    <property type="match status" value="1"/>
</dbReference>
<feature type="disulfide bond" description="Redox-active" evidence="6">
    <location>
        <begin position="238"/>
        <end position="240"/>
    </location>
</feature>
<dbReference type="Gene3D" id="3.90.1280.10">
    <property type="entry name" value="HSP33 redox switch-like"/>
    <property type="match status" value="1"/>
</dbReference>
<dbReference type="InterPro" id="IPR000397">
    <property type="entry name" value="Heat_shock_Hsp33"/>
</dbReference>
<evidence type="ECO:0000256" key="3">
    <source>
        <dbReference type="ARBA" id="ARBA00023157"/>
    </source>
</evidence>
<dbReference type="InterPro" id="IPR016153">
    <property type="entry name" value="Heat_shock_Hsp33_N"/>
</dbReference>
<dbReference type="GO" id="GO:0005737">
    <property type="term" value="C:cytoplasm"/>
    <property type="evidence" value="ECO:0007669"/>
    <property type="project" value="UniProtKB-SubCell"/>
</dbReference>
<evidence type="ECO:0000256" key="4">
    <source>
        <dbReference type="ARBA" id="ARBA00023186"/>
    </source>
</evidence>
<comment type="PTM">
    <text evidence="6">Under oxidizing conditions two disulfide bonds are formed involving the reactive cysteines. Under reducing conditions zinc is bound to the reactive cysteines and the protein is inactive.</text>
</comment>
<evidence type="ECO:0000313" key="8">
    <source>
        <dbReference type="Proteomes" id="UP000193303"/>
    </source>
</evidence>
<dbReference type="PANTHER" id="PTHR30111:SF1">
    <property type="entry name" value="33 KDA CHAPERONIN"/>
    <property type="match status" value="1"/>
</dbReference>